<evidence type="ECO:0000256" key="1">
    <source>
        <dbReference type="SAM" id="MobiDB-lite"/>
    </source>
</evidence>
<keyword evidence="3" id="KW-1185">Reference proteome</keyword>
<dbReference type="AlphaFoldDB" id="A0ABC8S731"/>
<evidence type="ECO:0000313" key="3">
    <source>
        <dbReference type="Proteomes" id="UP001642360"/>
    </source>
</evidence>
<dbReference type="EMBL" id="CAUOFW020002325">
    <property type="protein sequence ID" value="CAK9153018.1"/>
    <property type="molecule type" value="Genomic_DNA"/>
</dbReference>
<name>A0ABC8S731_9AQUA</name>
<evidence type="ECO:0000313" key="2">
    <source>
        <dbReference type="EMBL" id="CAK9153018.1"/>
    </source>
</evidence>
<protein>
    <recommendedName>
        <fullName evidence="4">Histone-lysine N-methyltransferase SUVR3</fullName>
    </recommendedName>
</protein>
<sequence length="236" mass="26184">MDNFLPQNSRFRMEKRSRSSYQEHETATPALIHCAEHILPWLHPTELACISSTCKILHQISQAITSRRISDASRTLEKCPIPFINTIDHNLYSFFIYTSAQTLGLAEPSRLRQPWGSKPGTRPDSSVDRPEPILVCVEGACGCGCDERCDGDSGCPCFSGCDSDELSRECGLTCGCGLDCGNRLTQRGVTMRLKIVKDKRKGWGLHAGQLIREGQFVCEYAVHPSLSLRIAAIYCS</sequence>
<feature type="compositionally biased region" description="Polar residues" evidence="1">
    <location>
        <begin position="1"/>
        <end position="10"/>
    </location>
</feature>
<feature type="region of interest" description="Disordered" evidence="1">
    <location>
        <begin position="1"/>
        <end position="22"/>
    </location>
</feature>
<gene>
    <name evidence="2" type="ORF">ILEXP_LOCUS21259</name>
</gene>
<accession>A0ABC8S731</accession>
<organism evidence="2 3">
    <name type="scientific">Ilex paraguariensis</name>
    <name type="common">yerba mate</name>
    <dbReference type="NCBI Taxonomy" id="185542"/>
    <lineage>
        <taxon>Eukaryota</taxon>
        <taxon>Viridiplantae</taxon>
        <taxon>Streptophyta</taxon>
        <taxon>Embryophyta</taxon>
        <taxon>Tracheophyta</taxon>
        <taxon>Spermatophyta</taxon>
        <taxon>Magnoliopsida</taxon>
        <taxon>eudicotyledons</taxon>
        <taxon>Gunneridae</taxon>
        <taxon>Pentapetalae</taxon>
        <taxon>asterids</taxon>
        <taxon>campanulids</taxon>
        <taxon>Aquifoliales</taxon>
        <taxon>Aquifoliaceae</taxon>
        <taxon>Ilex</taxon>
    </lineage>
</organism>
<evidence type="ECO:0008006" key="4">
    <source>
        <dbReference type="Google" id="ProtNLM"/>
    </source>
</evidence>
<dbReference type="Proteomes" id="UP001642360">
    <property type="component" value="Unassembled WGS sequence"/>
</dbReference>
<proteinExistence type="predicted"/>
<dbReference type="InterPro" id="IPR046341">
    <property type="entry name" value="SET_dom_sf"/>
</dbReference>
<reference evidence="2 3" key="1">
    <citation type="submission" date="2024-02" db="EMBL/GenBank/DDBJ databases">
        <authorList>
            <person name="Vignale AGUSTIN F."/>
            <person name="Sosa J E."/>
            <person name="Modenutti C."/>
        </authorList>
    </citation>
    <scope>NUCLEOTIDE SEQUENCE [LARGE SCALE GENOMIC DNA]</scope>
</reference>
<dbReference type="PANTHER" id="PTHR45660:SF89">
    <property type="entry name" value="HISTONE-LYSINE N-METHYLTRANSFERASE SUVR3"/>
    <property type="match status" value="1"/>
</dbReference>
<dbReference type="Gene3D" id="2.170.270.10">
    <property type="entry name" value="SET domain"/>
    <property type="match status" value="1"/>
</dbReference>
<dbReference type="PANTHER" id="PTHR45660">
    <property type="entry name" value="HISTONE-LYSINE N-METHYLTRANSFERASE SETMAR"/>
    <property type="match status" value="1"/>
</dbReference>
<dbReference type="SUPFAM" id="SSF82199">
    <property type="entry name" value="SET domain"/>
    <property type="match status" value="1"/>
</dbReference>
<dbReference type="InterPro" id="IPR051357">
    <property type="entry name" value="H3K9_HMTase_SUVAR3-9"/>
</dbReference>
<feature type="compositionally biased region" description="Basic and acidic residues" evidence="1">
    <location>
        <begin position="11"/>
        <end position="22"/>
    </location>
</feature>
<comment type="caution">
    <text evidence="2">The sequence shown here is derived from an EMBL/GenBank/DDBJ whole genome shotgun (WGS) entry which is preliminary data.</text>
</comment>